<dbReference type="PANTHER" id="PTHR48069">
    <property type="entry name" value="DIHYDROFOLATE REDUCTASE"/>
    <property type="match status" value="1"/>
</dbReference>
<evidence type="ECO:0000256" key="1">
    <source>
        <dbReference type="ARBA" id="ARBA00004903"/>
    </source>
</evidence>
<comment type="similarity">
    <text evidence="2 8">Belongs to the dihydrofolate reductase family.</text>
</comment>
<dbReference type="PROSITE" id="PS51330">
    <property type="entry name" value="DHFR_2"/>
    <property type="match status" value="1"/>
</dbReference>
<dbReference type="AlphaFoldDB" id="A0A0G1E3P7"/>
<protein>
    <recommendedName>
        <fullName evidence="3 8">Dihydrofolate reductase</fullName>
        <ecNumber evidence="3 8">1.5.1.3</ecNumber>
    </recommendedName>
</protein>
<dbReference type="SUPFAM" id="SSF53597">
    <property type="entry name" value="Dihydrofolate reductase-like"/>
    <property type="match status" value="1"/>
</dbReference>
<comment type="pathway">
    <text evidence="1 8">Cofactor biosynthesis; tetrahydrofolate biosynthesis; 5,6,7,8-tetrahydrofolate from 7,8-dihydrofolate: step 1/1.</text>
</comment>
<accession>A0A0G1E3P7</accession>
<dbReference type="EMBL" id="LCEJ01000061">
    <property type="protein sequence ID" value="KKS69208.1"/>
    <property type="molecule type" value="Genomic_DNA"/>
</dbReference>
<keyword evidence="5 8" id="KW-0521">NADP</keyword>
<dbReference type="Pfam" id="PF00186">
    <property type="entry name" value="DHFR_1"/>
    <property type="match status" value="1"/>
</dbReference>
<proteinExistence type="inferred from homology"/>
<evidence type="ECO:0000256" key="2">
    <source>
        <dbReference type="ARBA" id="ARBA00009539"/>
    </source>
</evidence>
<dbReference type="PANTHER" id="PTHR48069:SF3">
    <property type="entry name" value="DIHYDROFOLATE REDUCTASE"/>
    <property type="match status" value="1"/>
</dbReference>
<reference evidence="10 11" key="1">
    <citation type="journal article" date="2015" name="Nature">
        <title>rRNA introns, odd ribosomes, and small enigmatic genomes across a large radiation of phyla.</title>
        <authorList>
            <person name="Brown C.T."/>
            <person name="Hug L.A."/>
            <person name="Thomas B.C."/>
            <person name="Sharon I."/>
            <person name="Castelle C.J."/>
            <person name="Singh A."/>
            <person name="Wilkins M.J."/>
            <person name="Williams K.H."/>
            <person name="Banfield J.F."/>
        </authorList>
    </citation>
    <scope>NUCLEOTIDE SEQUENCE [LARGE SCALE GENOMIC DNA]</scope>
</reference>
<dbReference type="GO" id="GO:0005829">
    <property type="term" value="C:cytosol"/>
    <property type="evidence" value="ECO:0007669"/>
    <property type="project" value="TreeGrafter"/>
</dbReference>
<dbReference type="InterPro" id="IPR024072">
    <property type="entry name" value="DHFR-like_dom_sf"/>
</dbReference>
<evidence type="ECO:0000256" key="7">
    <source>
        <dbReference type="ARBA" id="ARBA00025067"/>
    </source>
</evidence>
<gene>
    <name evidence="10" type="ORF">UV41_C0061G0006</name>
</gene>
<dbReference type="GO" id="GO:0006730">
    <property type="term" value="P:one-carbon metabolic process"/>
    <property type="evidence" value="ECO:0007669"/>
    <property type="project" value="UniProtKB-KW"/>
</dbReference>
<dbReference type="GO" id="GO:0004146">
    <property type="term" value="F:dihydrofolate reductase activity"/>
    <property type="evidence" value="ECO:0007669"/>
    <property type="project" value="UniProtKB-EC"/>
</dbReference>
<dbReference type="GO" id="GO:0046452">
    <property type="term" value="P:dihydrofolate metabolic process"/>
    <property type="evidence" value="ECO:0007669"/>
    <property type="project" value="TreeGrafter"/>
</dbReference>
<dbReference type="Gene3D" id="3.40.430.10">
    <property type="entry name" value="Dihydrofolate Reductase, subunit A"/>
    <property type="match status" value="1"/>
</dbReference>
<evidence type="ECO:0000256" key="5">
    <source>
        <dbReference type="ARBA" id="ARBA00022857"/>
    </source>
</evidence>
<keyword evidence="4 8" id="KW-0554">One-carbon metabolism</keyword>
<evidence type="ECO:0000256" key="6">
    <source>
        <dbReference type="ARBA" id="ARBA00023002"/>
    </source>
</evidence>
<dbReference type="PRINTS" id="PR00070">
    <property type="entry name" value="DHFR"/>
</dbReference>
<evidence type="ECO:0000256" key="8">
    <source>
        <dbReference type="PIRNR" id="PIRNR000194"/>
    </source>
</evidence>
<evidence type="ECO:0000313" key="11">
    <source>
        <dbReference type="Proteomes" id="UP000034785"/>
    </source>
</evidence>
<name>A0A0G1E3P7_9BACT</name>
<dbReference type="PIRSF" id="PIRSF000194">
    <property type="entry name" value="DHFR"/>
    <property type="match status" value="1"/>
</dbReference>
<dbReference type="GO" id="GO:0046655">
    <property type="term" value="P:folic acid metabolic process"/>
    <property type="evidence" value="ECO:0007669"/>
    <property type="project" value="TreeGrafter"/>
</dbReference>
<feature type="domain" description="DHFR" evidence="9">
    <location>
        <begin position="5"/>
        <end position="160"/>
    </location>
</feature>
<evidence type="ECO:0000256" key="3">
    <source>
        <dbReference type="ARBA" id="ARBA00012856"/>
    </source>
</evidence>
<dbReference type="InterPro" id="IPR012259">
    <property type="entry name" value="DHFR"/>
</dbReference>
<sequence length="160" mass="18144">MKNPEICIIAALSEDRIIGKDNKLPWRIPSDLKRFRELTVGHSIIMGRRTFESLGRPLPERVNIVVTSNDSFIAQGCLRSKSLEEAISLAKREEERVFIIGGGQIYEQAISMADRLYLTVVKGEFTGDTFFPDYSKFSKKISEEHGQSNGLGYTFLELIR</sequence>
<comment type="caution">
    <text evidence="10">The sequence shown here is derived from an EMBL/GenBank/DDBJ whole genome shotgun (WGS) entry which is preliminary data.</text>
</comment>
<dbReference type="Proteomes" id="UP000034785">
    <property type="component" value="Unassembled WGS sequence"/>
</dbReference>
<comment type="catalytic activity">
    <reaction evidence="8">
        <text>(6S)-5,6,7,8-tetrahydrofolate + NADP(+) = 7,8-dihydrofolate + NADPH + H(+)</text>
        <dbReference type="Rhea" id="RHEA:15009"/>
        <dbReference type="ChEBI" id="CHEBI:15378"/>
        <dbReference type="ChEBI" id="CHEBI:57451"/>
        <dbReference type="ChEBI" id="CHEBI:57453"/>
        <dbReference type="ChEBI" id="CHEBI:57783"/>
        <dbReference type="ChEBI" id="CHEBI:58349"/>
        <dbReference type="EC" id="1.5.1.3"/>
    </reaction>
</comment>
<dbReference type="InterPro" id="IPR001796">
    <property type="entry name" value="DHFR_dom"/>
</dbReference>
<dbReference type="CDD" id="cd00209">
    <property type="entry name" value="DHFR"/>
    <property type="match status" value="1"/>
</dbReference>
<dbReference type="UniPathway" id="UPA00077">
    <property type="reaction ID" value="UER00158"/>
</dbReference>
<evidence type="ECO:0000313" key="10">
    <source>
        <dbReference type="EMBL" id="KKS69208.1"/>
    </source>
</evidence>
<evidence type="ECO:0000259" key="9">
    <source>
        <dbReference type="PROSITE" id="PS51330"/>
    </source>
</evidence>
<dbReference type="GO" id="GO:0070401">
    <property type="term" value="F:NADP+ binding"/>
    <property type="evidence" value="ECO:0007669"/>
    <property type="project" value="UniProtKB-ARBA"/>
</dbReference>
<dbReference type="EC" id="1.5.1.3" evidence="3 8"/>
<dbReference type="FunFam" id="3.40.430.10:FF:000001">
    <property type="entry name" value="Dihydrofolate reductase"/>
    <property type="match status" value="1"/>
</dbReference>
<evidence type="ECO:0000256" key="4">
    <source>
        <dbReference type="ARBA" id="ARBA00022563"/>
    </source>
</evidence>
<dbReference type="PATRIC" id="fig|1618425.3.peg.824"/>
<organism evidence="10 11">
    <name type="scientific">Candidatus Daviesbacteria bacterium GW2011_GWA2_42_7</name>
    <dbReference type="NCBI Taxonomy" id="1618425"/>
    <lineage>
        <taxon>Bacteria</taxon>
        <taxon>Candidatus Daviesiibacteriota</taxon>
    </lineage>
</organism>
<keyword evidence="6 8" id="KW-0560">Oxidoreductase</keyword>
<dbReference type="GO" id="GO:0046654">
    <property type="term" value="P:tetrahydrofolate biosynthetic process"/>
    <property type="evidence" value="ECO:0007669"/>
    <property type="project" value="UniProtKB-UniPathway"/>
</dbReference>
<comment type="function">
    <text evidence="7 8">Key enzyme in folate metabolism. Catalyzes an essential reaction for de novo glycine and purine synthesis, and for DNA precursor synthesis.</text>
</comment>